<accession>A0A0E9PHG8</accession>
<protein>
    <submittedName>
        <fullName evidence="2">Uncharacterized protein</fullName>
    </submittedName>
</protein>
<evidence type="ECO:0000313" key="2">
    <source>
        <dbReference type="EMBL" id="JAH03525.1"/>
    </source>
</evidence>
<reference evidence="2" key="1">
    <citation type="submission" date="2014-11" db="EMBL/GenBank/DDBJ databases">
        <authorList>
            <person name="Amaro Gonzalez C."/>
        </authorList>
    </citation>
    <scope>NUCLEOTIDE SEQUENCE</scope>
</reference>
<proteinExistence type="predicted"/>
<feature type="region of interest" description="Disordered" evidence="1">
    <location>
        <begin position="1"/>
        <end position="21"/>
    </location>
</feature>
<sequence>MWGFGAAKHSHSGRQPGLLQSVQLTHHAGRKTCFSSITVHS</sequence>
<reference evidence="2" key="2">
    <citation type="journal article" date="2015" name="Fish Shellfish Immunol.">
        <title>Early steps in the European eel (Anguilla anguilla)-Vibrio vulnificus interaction in the gills: Role of the RtxA13 toxin.</title>
        <authorList>
            <person name="Callol A."/>
            <person name="Pajuelo D."/>
            <person name="Ebbesson L."/>
            <person name="Teles M."/>
            <person name="MacKenzie S."/>
            <person name="Amaro C."/>
        </authorList>
    </citation>
    <scope>NUCLEOTIDE SEQUENCE</scope>
</reference>
<dbReference type="EMBL" id="GBXM01105052">
    <property type="protein sequence ID" value="JAH03525.1"/>
    <property type="molecule type" value="Transcribed_RNA"/>
</dbReference>
<organism evidence="2">
    <name type="scientific">Anguilla anguilla</name>
    <name type="common">European freshwater eel</name>
    <name type="synonym">Muraena anguilla</name>
    <dbReference type="NCBI Taxonomy" id="7936"/>
    <lineage>
        <taxon>Eukaryota</taxon>
        <taxon>Metazoa</taxon>
        <taxon>Chordata</taxon>
        <taxon>Craniata</taxon>
        <taxon>Vertebrata</taxon>
        <taxon>Euteleostomi</taxon>
        <taxon>Actinopterygii</taxon>
        <taxon>Neopterygii</taxon>
        <taxon>Teleostei</taxon>
        <taxon>Anguilliformes</taxon>
        <taxon>Anguillidae</taxon>
        <taxon>Anguilla</taxon>
    </lineage>
</organism>
<evidence type="ECO:0000256" key="1">
    <source>
        <dbReference type="SAM" id="MobiDB-lite"/>
    </source>
</evidence>
<name>A0A0E9PHG8_ANGAN</name>
<dbReference type="AlphaFoldDB" id="A0A0E9PHG8"/>